<feature type="coiled-coil region" evidence="1">
    <location>
        <begin position="302"/>
        <end position="348"/>
    </location>
</feature>
<dbReference type="InterPro" id="IPR043502">
    <property type="entry name" value="DNA/RNA_pol_sf"/>
</dbReference>
<feature type="domain" description="Reverse transcriptase/retrotransposon-derived protein RNase H-like" evidence="3">
    <location>
        <begin position="142"/>
        <end position="178"/>
    </location>
</feature>
<protein>
    <submittedName>
        <fullName evidence="4">K02A2.6-like</fullName>
    </submittedName>
</protein>
<organism evidence="4 5">
    <name type="scientific">Cordylochernes scorpioides</name>
    <dbReference type="NCBI Taxonomy" id="51811"/>
    <lineage>
        <taxon>Eukaryota</taxon>
        <taxon>Metazoa</taxon>
        <taxon>Ecdysozoa</taxon>
        <taxon>Arthropoda</taxon>
        <taxon>Chelicerata</taxon>
        <taxon>Arachnida</taxon>
        <taxon>Pseudoscorpiones</taxon>
        <taxon>Cheliferoidea</taxon>
        <taxon>Chernetidae</taxon>
        <taxon>Cordylochernes</taxon>
    </lineage>
</organism>
<evidence type="ECO:0000259" key="2">
    <source>
        <dbReference type="Pfam" id="PF00078"/>
    </source>
</evidence>
<name>A0ABY6KW28_9ARAC</name>
<gene>
    <name evidence="4" type="ORF">LAZ67_10001753</name>
</gene>
<dbReference type="EMBL" id="CP092872">
    <property type="protein sequence ID" value="UYV73076.1"/>
    <property type="molecule type" value="Genomic_DNA"/>
</dbReference>
<dbReference type="SUPFAM" id="SSF56672">
    <property type="entry name" value="DNA/RNA polymerases"/>
    <property type="match status" value="2"/>
</dbReference>
<dbReference type="InterPro" id="IPR041577">
    <property type="entry name" value="RT_RNaseH_2"/>
</dbReference>
<dbReference type="PANTHER" id="PTHR33064:SF37">
    <property type="entry name" value="RIBONUCLEASE H"/>
    <property type="match status" value="1"/>
</dbReference>
<evidence type="ECO:0000256" key="1">
    <source>
        <dbReference type="SAM" id="Coils"/>
    </source>
</evidence>
<feature type="domain" description="Reverse transcriptase" evidence="2">
    <location>
        <begin position="327"/>
        <end position="494"/>
    </location>
</feature>
<evidence type="ECO:0000259" key="3">
    <source>
        <dbReference type="Pfam" id="PF17919"/>
    </source>
</evidence>
<dbReference type="InterPro" id="IPR000477">
    <property type="entry name" value="RT_dom"/>
</dbReference>
<proteinExistence type="predicted"/>
<dbReference type="Proteomes" id="UP001235939">
    <property type="component" value="Chromosome 10"/>
</dbReference>
<accession>A0ABY6KW28</accession>
<dbReference type="Gene3D" id="3.30.70.270">
    <property type="match status" value="4"/>
</dbReference>
<dbReference type="Pfam" id="PF17919">
    <property type="entry name" value="RT_RNaseH_2"/>
    <property type="match status" value="2"/>
</dbReference>
<keyword evidence="1" id="KW-0175">Coiled coil</keyword>
<evidence type="ECO:0000313" key="4">
    <source>
        <dbReference type="EMBL" id="UYV73076.1"/>
    </source>
</evidence>
<dbReference type="Gene3D" id="3.10.10.10">
    <property type="entry name" value="HIV Type 1 Reverse Transcriptase, subunit A, domain 1"/>
    <property type="match status" value="2"/>
</dbReference>
<feature type="non-terminal residue" evidence="4">
    <location>
        <position position="1"/>
    </location>
</feature>
<dbReference type="InterPro" id="IPR051320">
    <property type="entry name" value="Viral_Replic_Matur_Polypro"/>
</dbReference>
<dbReference type="Pfam" id="PF00078">
    <property type="entry name" value="RVT_1"/>
    <property type="match status" value="2"/>
</dbReference>
<feature type="domain" description="Reverse transcriptase/retrotransposon-derived protein RNase H-like" evidence="3">
    <location>
        <begin position="529"/>
        <end position="582"/>
    </location>
</feature>
<feature type="domain" description="Reverse transcriptase" evidence="2">
    <location>
        <begin position="8"/>
        <end position="90"/>
    </location>
</feature>
<reference evidence="4 5" key="1">
    <citation type="submission" date="2022-01" db="EMBL/GenBank/DDBJ databases">
        <title>A chromosomal length assembly of Cordylochernes scorpioides.</title>
        <authorList>
            <person name="Zeh D."/>
            <person name="Zeh J."/>
        </authorList>
    </citation>
    <scope>NUCLEOTIDE SEQUENCE [LARGE SCALE GENOMIC DNA]</scope>
    <source>
        <strain evidence="4">IN4F17</strain>
        <tissue evidence="4">Whole Body</tissue>
    </source>
</reference>
<dbReference type="CDD" id="cd01647">
    <property type="entry name" value="RT_LTR"/>
    <property type="match status" value="2"/>
</dbReference>
<dbReference type="PANTHER" id="PTHR33064">
    <property type="entry name" value="POL PROTEIN"/>
    <property type="match status" value="1"/>
</dbReference>
<keyword evidence="5" id="KW-1185">Reference proteome</keyword>
<evidence type="ECO:0000313" key="5">
    <source>
        <dbReference type="Proteomes" id="UP001235939"/>
    </source>
</evidence>
<dbReference type="InterPro" id="IPR043128">
    <property type="entry name" value="Rev_trsase/Diguanyl_cyclase"/>
</dbReference>
<sequence length="719" mass="82603">MISPFILFPSIDATLDTLAGSQWFSTLYLKSGYWKVEMHPDDNEKTAFKIGSGLWQFNVMSFGLCNAPATFECLMEAILQGLATETCMIHWMTSSMWPTPKDMIQLRSFLALCTYYRRFIPGFSNIARPLHRLTESGRPFVWTPDCQRAMEKLKEMLVAAPILAYPRPGDSFILDTDARMRNSCRAVEERSYVMYSKQTAVSRGGIAAYRHRRCTSWKILEGSMNFCLLFCSFFPSPYCSWDEELMQSSRRTKLRGVLQASCCLKRSNYCLPPTPVYFLEDSRRFYELLSPVLLLLFLAVLQLALQARNQETREALKAQNKETRETLNQVLKAQNQETREAIQAQNQAFHAQHQELKESLGLNIDATLDTLAGSQWFSTLYLKSGYWKVEMHPDDNEKTAFKIGSGLWQFNVMSFGLCNAPATFECLMEAILQGLATETCMIHLDDIIVLRKNFVEHLSNIEKGFKRLEAANLKLSLKKCKLFKKEVTYLGHIISAEDVQTDPEKNINWFSNIARPLHRLTESGRPFVWTPDCQRAMEKLKEMLVAAPILAYPRPGDSFILDTDANKYGVRQVTVQESDEVEEQHWTGQALRKPKREDRDLLPMINWKESDERPSFEDVAPFSPKTKSLGSPWNSLTLRDGVLYRKWGSEDESMNPGRMRNSCRAVEERSYVMYSKQAAVSRGGIAAYRRRRCTSWKILEVSTNFCLLFCSFFPSPYCS</sequence>